<proteinExistence type="predicted"/>
<dbReference type="EMBL" id="AGJK01000152">
    <property type="protein sequence ID" value="EHP90796.1"/>
    <property type="molecule type" value="Genomic_DNA"/>
</dbReference>
<organism evidence="3 4">
    <name type="scientific">Methylorubrum extorquens DSM 13060</name>
    <dbReference type="NCBI Taxonomy" id="882800"/>
    <lineage>
        <taxon>Bacteria</taxon>
        <taxon>Pseudomonadati</taxon>
        <taxon>Pseudomonadota</taxon>
        <taxon>Alphaproteobacteria</taxon>
        <taxon>Hyphomicrobiales</taxon>
        <taxon>Methylobacteriaceae</taxon>
        <taxon>Methylorubrum</taxon>
    </lineage>
</organism>
<comment type="caution">
    <text evidence="3">The sequence shown here is derived from an EMBL/GenBank/DDBJ whole genome shotgun (WGS) entry which is preliminary data.</text>
</comment>
<reference evidence="3 4" key="1">
    <citation type="submission" date="2011-09" db="EMBL/GenBank/DDBJ databases">
        <title>The draft genome of Methylobacterium extorquens DSM 13060.</title>
        <authorList>
            <consortium name="US DOE Joint Genome Institute (JGI-PGF)"/>
            <person name="Lucas S."/>
            <person name="Han J."/>
            <person name="Lapidus A."/>
            <person name="Cheng J.-F."/>
            <person name="Goodwin L."/>
            <person name="Pitluck S."/>
            <person name="Peters L."/>
            <person name="Land M.L."/>
            <person name="Hauser L."/>
            <person name="Koskimaki J."/>
            <person name="Halonen O."/>
            <person name="Pirttila A."/>
            <person name="Frank C."/>
            <person name="Woyke T.J."/>
        </authorList>
    </citation>
    <scope>NUCLEOTIDE SEQUENCE [LARGE SCALE GENOMIC DNA]</scope>
    <source>
        <strain evidence="3 4">DSM 13060</strain>
    </source>
</reference>
<evidence type="ECO:0000256" key="1">
    <source>
        <dbReference type="ARBA" id="ARBA00022763"/>
    </source>
</evidence>
<feature type="domain" description="DUF6504" evidence="2">
    <location>
        <begin position="5"/>
        <end position="77"/>
    </location>
</feature>
<name>H1KNW3_METEX</name>
<evidence type="ECO:0000313" key="4">
    <source>
        <dbReference type="Proteomes" id="UP000004382"/>
    </source>
</evidence>
<dbReference type="InterPro" id="IPR045443">
    <property type="entry name" value="DUF6504"/>
</dbReference>
<dbReference type="PANTHER" id="PTHR35369:SF2">
    <property type="entry name" value="BLR3025 PROTEIN"/>
    <property type="match status" value="1"/>
</dbReference>
<dbReference type="PATRIC" id="fig|882800.3.peg.4248"/>
<gene>
    <name evidence="3" type="ORF">MetexDRAFT_4326</name>
</gene>
<protein>
    <submittedName>
        <fullName evidence="3">Putative damage-inducible mutagenesis protein (ImuB-like)</fullName>
    </submittedName>
</protein>
<dbReference type="Proteomes" id="UP000004382">
    <property type="component" value="Unassembled WGS sequence"/>
</dbReference>
<keyword evidence="1" id="KW-0227">DNA damage</keyword>
<accession>H1KNW3</accession>
<sequence length="82" mass="9633">MAMAEIPDAPPLFFVWRNTRHLIARADGPERILGEWWVADAESELTRDYYRVETEAGERFWLFRDGPMQANGRWWLHGLGEA</sequence>
<evidence type="ECO:0000313" key="3">
    <source>
        <dbReference type="EMBL" id="EHP90796.1"/>
    </source>
</evidence>
<dbReference type="PANTHER" id="PTHR35369">
    <property type="entry name" value="BLR3025 PROTEIN-RELATED"/>
    <property type="match status" value="1"/>
</dbReference>
<dbReference type="GO" id="GO:0006281">
    <property type="term" value="P:DNA repair"/>
    <property type="evidence" value="ECO:0007669"/>
    <property type="project" value="TreeGrafter"/>
</dbReference>
<dbReference type="Pfam" id="PF20114">
    <property type="entry name" value="DUF6504"/>
    <property type="match status" value="1"/>
</dbReference>
<dbReference type="InterPro" id="IPR050356">
    <property type="entry name" value="SulA_CellDiv_inhibitor"/>
</dbReference>
<dbReference type="AlphaFoldDB" id="H1KNW3"/>
<evidence type="ECO:0000259" key="2">
    <source>
        <dbReference type="Pfam" id="PF20114"/>
    </source>
</evidence>